<dbReference type="AlphaFoldDB" id="A0A0L6UXX8"/>
<dbReference type="SUPFAM" id="SSF53098">
    <property type="entry name" value="Ribonuclease H-like"/>
    <property type="match status" value="1"/>
</dbReference>
<evidence type="ECO:0000313" key="2">
    <source>
        <dbReference type="Proteomes" id="UP000037035"/>
    </source>
</evidence>
<evidence type="ECO:0000313" key="1">
    <source>
        <dbReference type="EMBL" id="KNZ53097.1"/>
    </source>
</evidence>
<dbReference type="EMBL" id="LAVV01008328">
    <property type="protein sequence ID" value="KNZ53097.1"/>
    <property type="molecule type" value="Genomic_DNA"/>
</dbReference>
<keyword evidence="2" id="KW-1185">Reference proteome</keyword>
<dbReference type="InterPro" id="IPR012337">
    <property type="entry name" value="RNaseH-like_sf"/>
</dbReference>
<dbReference type="VEuPathDB" id="FungiDB:VP01_3343g1"/>
<organism evidence="1 2">
    <name type="scientific">Puccinia sorghi</name>
    <dbReference type="NCBI Taxonomy" id="27349"/>
    <lineage>
        <taxon>Eukaryota</taxon>
        <taxon>Fungi</taxon>
        <taxon>Dikarya</taxon>
        <taxon>Basidiomycota</taxon>
        <taxon>Pucciniomycotina</taxon>
        <taxon>Pucciniomycetes</taxon>
        <taxon>Pucciniales</taxon>
        <taxon>Pucciniaceae</taxon>
        <taxon>Puccinia</taxon>
    </lineage>
</organism>
<name>A0A0L6UXX8_9BASI</name>
<protein>
    <submittedName>
        <fullName evidence="1">Uncharacterized protein</fullName>
    </submittedName>
</protein>
<accession>A0A0L6UXX8</accession>
<proteinExistence type="predicted"/>
<reference evidence="1 2" key="1">
    <citation type="submission" date="2015-08" db="EMBL/GenBank/DDBJ databases">
        <title>Next Generation Sequencing and Analysis of the Genome of Puccinia sorghi L Schw, the Causal Agent of Maize Common Rust.</title>
        <authorList>
            <person name="Rochi L."/>
            <person name="Burguener G."/>
            <person name="Darino M."/>
            <person name="Turjanski A."/>
            <person name="Kreff E."/>
            <person name="Dieguez M.J."/>
            <person name="Sacco F."/>
        </authorList>
    </citation>
    <scope>NUCLEOTIDE SEQUENCE [LARGE SCALE GENOMIC DNA]</scope>
    <source>
        <strain evidence="1 2">RO10H11247</strain>
    </source>
</reference>
<gene>
    <name evidence="1" type="ORF">VP01_3343g1</name>
</gene>
<comment type="caution">
    <text evidence="1">The sequence shown here is derived from an EMBL/GenBank/DDBJ whole genome shotgun (WGS) entry which is preliminary data.</text>
</comment>
<sequence length="147" mass="16376">MTPMCDLQFAILERKLFRSLVYLLNEGAMPLINNTLQTCISTHLARIFLQSQETIKLNHLAKQKTLHDTGSPSRPRQAICHHTGKAFADLFYEALDQYKATDKLFTITADNASPTTRCPVNCCIAHVINLAAKAGISSRDIKEESEG</sequence>
<dbReference type="Proteomes" id="UP000037035">
    <property type="component" value="Unassembled WGS sequence"/>
</dbReference>